<evidence type="ECO:0000256" key="1">
    <source>
        <dbReference type="ARBA" id="ARBA00006270"/>
    </source>
</evidence>
<dbReference type="GO" id="GO:0012505">
    <property type="term" value="C:endomembrane system"/>
    <property type="evidence" value="ECO:0007669"/>
    <property type="project" value="UniProtKB-SubCell"/>
</dbReference>
<dbReference type="SMART" id="SM00173">
    <property type="entry name" value="RAS"/>
    <property type="match status" value="1"/>
</dbReference>
<comment type="subcellular location">
    <subcellularLocation>
        <location evidence="4">Endomembrane system</location>
        <topology evidence="4">Lipid-anchor</topology>
    </subcellularLocation>
</comment>
<dbReference type="PANTHER" id="PTHR47977">
    <property type="entry name" value="RAS-RELATED PROTEIN RAB"/>
    <property type="match status" value="1"/>
</dbReference>
<dbReference type="PRINTS" id="PR00449">
    <property type="entry name" value="RASTRNSFRMNG"/>
</dbReference>
<dbReference type="Gene3D" id="3.40.50.300">
    <property type="entry name" value="P-loop containing nucleotide triphosphate hydrolases"/>
    <property type="match status" value="1"/>
</dbReference>
<keyword evidence="3" id="KW-0342">GTP-binding</keyword>
<organism evidence="6">
    <name type="scientific">Oryza sativa subsp. japonica</name>
    <name type="common">Rice</name>
    <dbReference type="NCBI Taxonomy" id="39947"/>
    <lineage>
        <taxon>Eukaryota</taxon>
        <taxon>Viridiplantae</taxon>
        <taxon>Streptophyta</taxon>
        <taxon>Embryophyta</taxon>
        <taxon>Tracheophyta</taxon>
        <taxon>Spermatophyta</taxon>
        <taxon>Magnoliopsida</taxon>
        <taxon>Liliopsida</taxon>
        <taxon>Poales</taxon>
        <taxon>Poaceae</taxon>
        <taxon>BOP clade</taxon>
        <taxon>Oryzoideae</taxon>
        <taxon>Oryzeae</taxon>
        <taxon>Oryzinae</taxon>
        <taxon>Oryza</taxon>
        <taxon>Oryza sativa</taxon>
    </lineage>
</organism>
<dbReference type="InterPro" id="IPR027417">
    <property type="entry name" value="P-loop_NTPase"/>
</dbReference>
<keyword evidence="2" id="KW-0547">Nucleotide-binding</keyword>
<dbReference type="EMBL" id="CM000143">
    <property type="protein sequence ID" value="EEE65391.1"/>
    <property type="molecule type" value="Genomic_DNA"/>
</dbReference>
<dbReference type="SMART" id="SM00175">
    <property type="entry name" value="RAB"/>
    <property type="match status" value="1"/>
</dbReference>
<feature type="compositionally biased region" description="Basic and acidic residues" evidence="5">
    <location>
        <begin position="15"/>
        <end position="33"/>
    </location>
</feature>
<evidence type="ECO:0000256" key="4">
    <source>
        <dbReference type="ARBA" id="ARBA00037868"/>
    </source>
</evidence>
<dbReference type="SUPFAM" id="SSF52540">
    <property type="entry name" value="P-loop containing nucleoside triphosphate hydrolases"/>
    <property type="match status" value="1"/>
</dbReference>
<name>B9FSD0_ORYSJ</name>
<evidence type="ECO:0000256" key="2">
    <source>
        <dbReference type="ARBA" id="ARBA00022741"/>
    </source>
</evidence>
<comment type="similarity">
    <text evidence="1">Belongs to the small GTPase superfamily. Rab family.</text>
</comment>
<proteinExistence type="inferred from homology"/>
<evidence type="ECO:0000256" key="5">
    <source>
        <dbReference type="SAM" id="MobiDB-lite"/>
    </source>
</evidence>
<feature type="region of interest" description="Disordered" evidence="5">
    <location>
        <begin position="162"/>
        <end position="185"/>
    </location>
</feature>
<reference evidence="6" key="1">
    <citation type="journal article" date="2005" name="PLoS Biol.">
        <title>The genomes of Oryza sativa: a history of duplications.</title>
        <authorList>
            <person name="Yu J."/>
            <person name="Wang J."/>
            <person name="Lin W."/>
            <person name="Li S."/>
            <person name="Li H."/>
            <person name="Zhou J."/>
            <person name="Ni P."/>
            <person name="Dong W."/>
            <person name="Hu S."/>
            <person name="Zeng C."/>
            <person name="Zhang J."/>
            <person name="Zhang Y."/>
            <person name="Li R."/>
            <person name="Xu Z."/>
            <person name="Li S."/>
            <person name="Li X."/>
            <person name="Zheng H."/>
            <person name="Cong L."/>
            <person name="Lin L."/>
            <person name="Yin J."/>
            <person name="Geng J."/>
            <person name="Li G."/>
            <person name="Shi J."/>
            <person name="Liu J."/>
            <person name="Lv H."/>
            <person name="Li J."/>
            <person name="Wang J."/>
            <person name="Deng Y."/>
            <person name="Ran L."/>
            <person name="Shi X."/>
            <person name="Wang X."/>
            <person name="Wu Q."/>
            <person name="Li C."/>
            <person name="Ren X."/>
            <person name="Wang J."/>
            <person name="Wang X."/>
            <person name="Li D."/>
            <person name="Liu D."/>
            <person name="Zhang X."/>
            <person name="Ji Z."/>
            <person name="Zhao W."/>
            <person name="Sun Y."/>
            <person name="Zhang Z."/>
            <person name="Bao J."/>
            <person name="Han Y."/>
            <person name="Dong L."/>
            <person name="Ji J."/>
            <person name="Chen P."/>
            <person name="Wu S."/>
            <person name="Liu J."/>
            <person name="Xiao Y."/>
            <person name="Bu D."/>
            <person name="Tan J."/>
            <person name="Yang L."/>
            <person name="Ye C."/>
            <person name="Zhang J."/>
            <person name="Xu J."/>
            <person name="Zhou Y."/>
            <person name="Yu Y."/>
            <person name="Zhang B."/>
            <person name="Zhuang S."/>
            <person name="Wei H."/>
            <person name="Liu B."/>
            <person name="Lei M."/>
            <person name="Yu H."/>
            <person name="Li Y."/>
            <person name="Xu H."/>
            <person name="Wei S."/>
            <person name="He X."/>
            <person name="Fang L."/>
            <person name="Zhang Z."/>
            <person name="Zhang Y."/>
            <person name="Huang X."/>
            <person name="Su Z."/>
            <person name="Tong W."/>
            <person name="Li J."/>
            <person name="Tong Z."/>
            <person name="Li S."/>
            <person name="Ye J."/>
            <person name="Wang L."/>
            <person name="Fang L."/>
            <person name="Lei T."/>
            <person name="Chen C."/>
            <person name="Chen H."/>
            <person name="Xu Z."/>
            <person name="Li H."/>
            <person name="Huang H."/>
            <person name="Zhang F."/>
            <person name="Xu H."/>
            <person name="Li N."/>
            <person name="Zhao C."/>
            <person name="Li S."/>
            <person name="Dong L."/>
            <person name="Huang Y."/>
            <person name="Li L."/>
            <person name="Xi Y."/>
            <person name="Qi Q."/>
            <person name="Li W."/>
            <person name="Zhang B."/>
            <person name="Hu W."/>
            <person name="Zhang Y."/>
            <person name="Tian X."/>
            <person name="Jiao Y."/>
            <person name="Liang X."/>
            <person name="Jin J."/>
            <person name="Gao L."/>
            <person name="Zheng W."/>
            <person name="Hao B."/>
            <person name="Liu S."/>
            <person name="Wang W."/>
            <person name="Yuan L."/>
            <person name="Cao M."/>
            <person name="McDermott J."/>
            <person name="Samudrala R."/>
            <person name="Wang J."/>
            <person name="Wong G.K."/>
            <person name="Yang H."/>
        </authorList>
    </citation>
    <scope>NUCLEOTIDE SEQUENCE [LARGE SCALE GENOMIC DNA]</scope>
</reference>
<dbReference type="InterPro" id="IPR050227">
    <property type="entry name" value="Rab"/>
</dbReference>
<dbReference type="Pfam" id="PF00071">
    <property type="entry name" value="Ras"/>
    <property type="match status" value="1"/>
</dbReference>
<dbReference type="AlphaFoldDB" id="B9FSD0"/>
<sequence length="211" mass="22560">MKTMSGPRGAIGGDGAEHERGADAEGKGERDSGGGDGVGGAVGSSSRPRRKRKKCKPMLASVSSTVRLSLGKTLPGGSSRRRQWDTAGQERFRTITSSYYRGAHGITIVYDITDMESFNNVKEWMSEIDKYANDIVCKLLVGNKCDLAESRVVETAAAQKIWEPGSPGEEGIQSSSDERPANSAAAAAAATEEQLLFIMMAQWSGNFHELG</sequence>
<dbReference type="GO" id="GO:0005525">
    <property type="term" value="F:GTP binding"/>
    <property type="evidence" value="ECO:0007669"/>
    <property type="project" value="UniProtKB-KW"/>
</dbReference>
<dbReference type="GO" id="GO:0003924">
    <property type="term" value="F:GTPase activity"/>
    <property type="evidence" value="ECO:0007669"/>
    <property type="project" value="InterPro"/>
</dbReference>
<evidence type="ECO:0000256" key="3">
    <source>
        <dbReference type="ARBA" id="ARBA00023134"/>
    </source>
</evidence>
<protein>
    <submittedName>
        <fullName evidence="6">Uncharacterized protein</fullName>
    </submittedName>
</protein>
<dbReference type="Proteomes" id="UP000007752">
    <property type="component" value="Chromosome 6"/>
</dbReference>
<reference evidence="6" key="2">
    <citation type="submission" date="2008-12" db="EMBL/GenBank/DDBJ databases">
        <title>Improved gene annotation of the rice (Oryza sativa) genomes.</title>
        <authorList>
            <person name="Wang J."/>
            <person name="Li R."/>
            <person name="Fan W."/>
            <person name="Huang Q."/>
            <person name="Zhang J."/>
            <person name="Zhou Y."/>
            <person name="Hu Y."/>
            <person name="Zi S."/>
            <person name="Li J."/>
            <person name="Ni P."/>
            <person name="Zheng H."/>
            <person name="Zhang Y."/>
            <person name="Zhao M."/>
            <person name="Hao Q."/>
            <person name="McDermott J."/>
            <person name="Samudrala R."/>
            <person name="Kristiansen K."/>
            <person name="Wong G.K.-S."/>
        </authorList>
    </citation>
    <scope>NUCLEOTIDE SEQUENCE</scope>
</reference>
<gene>
    <name evidence="6" type="ORF">OsJ_20713</name>
</gene>
<dbReference type="InterPro" id="IPR001806">
    <property type="entry name" value="Small_GTPase"/>
</dbReference>
<dbReference type="FunFam" id="3.40.50.300:FF:001447">
    <property type="entry name" value="Ras-related protein Rab-1B"/>
    <property type="match status" value="1"/>
</dbReference>
<accession>B9FSD0</accession>
<feature type="compositionally biased region" description="Basic residues" evidence="5">
    <location>
        <begin position="47"/>
        <end position="56"/>
    </location>
</feature>
<feature type="region of interest" description="Disordered" evidence="5">
    <location>
        <begin position="1"/>
        <end position="58"/>
    </location>
</feature>
<dbReference type="PROSITE" id="PS51419">
    <property type="entry name" value="RAB"/>
    <property type="match status" value="1"/>
</dbReference>
<evidence type="ECO:0000313" key="6">
    <source>
        <dbReference type="EMBL" id="EEE65391.1"/>
    </source>
</evidence>